<reference evidence="2" key="1">
    <citation type="journal article" date="2019" name="Int. J. Syst. Evol. Microbiol.">
        <title>The Global Catalogue of Microorganisms (GCM) 10K type strain sequencing project: providing services to taxonomists for standard genome sequencing and annotation.</title>
        <authorList>
            <consortium name="The Broad Institute Genomics Platform"/>
            <consortium name="The Broad Institute Genome Sequencing Center for Infectious Disease"/>
            <person name="Wu L."/>
            <person name="Ma J."/>
        </authorList>
    </citation>
    <scope>NUCLEOTIDE SEQUENCE [LARGE SCALE GENOMIC DNA]</scope>
    <source>
        <strain evidence="2">CCUG 62945</strain>
    </source>
</reference>
<organism evidence="1 2">
    <name type="scientific">Iodobacter arcticus</name>
    <dbReference type="NCBI Taxonomy" id="590593"/>
    <lineage>
        <taxon>Bacteria</taxon>
        <taxon>Pseudomonadati</taxon>
        <taxon>Pseudomonadota</taxon>
        <taxon>Betaproteobacteria</taxon>
        <taxon>Neisseriales</taxon>
        <taxon>Chitinibacteraceae</taxon>
        <taxon>Iodobacter</taxon>
    </lineage>
</organism>
<dbReference type="Gene3D" id="3.40.50.1820">
    <property type="entry name" value="alpha/beta hydrolase"/>
    <property type="match status" value="1"/>
</dbReference>
<dbReference type="Proteomes" id="UP001596473">
    <property type="component" value="Unassembled WGS sequence"/>
</dbReference>
<accession>A0ABW2QZU4</accession>
<keyword evidence="2" id="KW-1185">Reference proteome</keyword>
<dbReference type="SUPFAM" id="SSF53474">
    <property type="entry name" value="alpha/beta-Hydrolases"/>
    <property type="match status" value="1"/>
</dbReference>
<sequence length="68" mass="7645">MIQIKGGRRLLAWLASALAQRGVLVLAVNHPGSMSGDSSPRQSLLLDERAADLVPHWIICWWIRLFRP</sequence>
<comment type="caution">
    <text evidence="1">The sequence shown here is derived from an EMBL/GenBank/DDBJ whole genome shotgun (WGS) entry which is preliminary data.</text>
</comment>
<evidence type="ECO:0000313" key="2">
    <source>
        <dbReference type="Proteomes" id="UP001596473"/>
    </source>
</evidence>
<dbReference type="InterPro" id="IPR029058">
    <property type="entry name" value="AB_hydrolase_fold"/>
</dbReference>
<name>A0ABW2QZU4_9NEIS</name>
<evidence type="ECO:0000313" key="1">
    <source>
        <dbReference type="EMBL" id="MFC7421186.1"/>
    </source>
</evidence>
<dbReference type="RefSeq" id="WP_380188754.1">
    <property type="nucleotide sequence ID" value="NZ_JBHTBQ010000033.1"/>
</dbReference>
<gene>
    <name evidence="1" type="ORF">ACFQNF_15090</name>
</gene>
<protein>
    <submittedName>
        <fullName evidence="1">Uncharacterized protein</fullName>
    </submittedName>
</protein>
<proteinExistence type="predicted"/>
<dbReference type="EMBL" id="JBHTBQ010000033">
    <property type="protein sequence ID" value="MFC7421186.1"/>
    <property type="molecule type" value="Genomic_DNA"/>
</dbReference>